<reference evidence="1 2" key="1">
    <citation type="submission" date="2014-04" db="EMBL/GenBank/DDBJ databases">
        <authorList>
            <consortium name="DOE Joint Genome Institute"/>
            <person name="Kuo A."/>
            <person name="Kohler A."/>
            <person name="Costa M.D."/>
            <person name="Nagy L.G."/>
            <person name="Floudas D."/>
            <person name="Copeland A."/>
            <person name="Barry K.W."/>
            <person name="Cichocki N."/>
            <person name="Veneault-Fourrey C."/>
            <person name="LaButti K."/>
            <person name="Lindquist E.A."/>
            <person name="Lipzen A."/>
            <person name="Lundell T."/>
            <person name="Morin E."/>
            <person name="Murat C."/>
            <person name="Sun H."/>
            <person name="Tunlid A."/>
            <person name="Henrissat B."/>
            <person name="Grigoriev I.V."/>
            <person name="Hibbett D.S."/>
            <person name="Martin F."/>
            <person name="Nordberg H.P."/>
            <person name="Cantor M.N."/>
            <person name="Hua S.X."/>
        </authorList>
    </citation>
    <scope>NUCLEOTIDE SEQUENCE [LARGE SCALE GENOMIC DNA]</scope>
    <source>
        <strain evidence="1 2">441</strain>
    </source>
</reference>
<evidence type="ECO:0000313" key="1">
    <source>
        <dbReference type="EMBL" id="KIK29979.1"/>
    </source>
</evidence>
<keyword evidence="2" id="KW-1185">Reference proteome</keyword>
<dbReference type="Proteomes" id="UP000054018">
    <property type="component" value="Unassembled WGS sequence"/>
</dbReference>
<dbReference type="AlphaFoldDB" id="A0A0C9ZVF1"/>
<organism evidence="1 2">
    <name type="scientific">Pisolithus microcarpus 441</name>
    <dbReference type="NCBI Taxonomy" id="765257"/>
    <lineage>
        <taxon>Eukaryota</taxon>
        <taxon>Fungi</taxon>
        <taxon>Dikarya</taxon>
        <taxon>Basidiomycota</taxon>
        <taxon>Agaricomycotina</taxon>
        <taxon>Agaricomycetes</taxon>
        <taxon>Agaricomycetidae</taxon>
        <taxon>Boletales</taxon>
        <taxon>Sclerodermatineae</taxon>
        <taxon>Pisolithaceae</taxon>
        <taxon>Pisolithus</taxon>
    </lineage>
</organism>
<gene>
    <name evidence="1" type="ORF">PISMIDRAFT_447654</name>
</gene>
<name>A0A0C9ZVF1_9AGAM</name>
<accession>A0A0C9ZVF1</accession>
<evidence type="ECO:0000313" key="2">
    <source>
        <dbReference type="Proteomes" id="UP000054018"/>
    </source>
</evidence>
<dbReference type="HOGENOM" id="CLU_2574777_0_0_1"/>
<dbReference type="EMBL" id="KN833688">
    <property type="protein sequence ID" value="KIK29979.1"/>
    <property type="molecule type" value="Genomic_DNA"/>
</dbReference>
<protein>
    <submittedName>
        <fullName evidence="1">Uncharacterized protein</fullName>
    </submittedName>
</protein>
<reference evidence="2" key="2">
    <citation type="submission" date="2015-01" db="EMBL/GenBank/DDBJ databases">
        <title>Evolutionary Origins and Diversification of the Mycorrhizal Mutualists.</title>
        <authorList>
            <consortium name="DOE Joint Genome Institute"/>
            <consortium name="Mycorrhizal Genomics Consortium"/>
            <person name="Kohler A."/>
            <person name="Kuo A."/>
            <person name="Nagy L.G."/>
            <person name="Floudas D."/>
            <person name="Copeland A."/>
            <person name="Barry K.W."/>
            <person name="Cichocki N."/>
            <person name="Veneault-Fourrey C."/>
            <person name="LaButti K."/>
            <person name="Lindquist E.A."/>
            <person name="Lipzen A."/>
            <person name="Lundell T."/>
            <person name="Morin E."/>
            <person name="Murat C."/>
            <person name="Riley R."/>
            <person name="Ohm R."/>
            <person name="Sun H."/>
            <person name="Tunlid A."/>
            <person name="Henrissat B."/>
            <person name="Grigoriev I.V."/>
            <person name="Hibbett D.S."/>
            <person name="Martin F."/>
        </authorList>
    </citation>
    <scope>NUCLEOTIDE SEQUENCE [LARGE SCALE GENOMIC DNA]</scope>
    <source>
        <strain evidence="2">441</strain>
    </source>
</reference>
<proteinExistence type="predicted"/>
<sequence length="81" mass="9402">MIPNDFHISLFRLWALFFLLLYFPYRILAASAFIKQCLLIFFRSTYNQTTLVYSIAIINRTLGGTKESSFECDDDSSSNCK</sequence>